<evidence type="ECO:0000256" key="4">
    <source>
        <dbReference type="ARBA" id="ARBA00023136"/>
    </source>
</evidence>
<feature type="region of interest" description="Disordered" evidence="5">
    <location>
        <begin position="1"/>
        <end position="40"/>
    </location>
</feature>
<feature type="compositionally biased region" description="Pro residues" evidence="5">
    <location>
        <begin position="1"/>
        <end position="11"/>
    </location>
</feature>
<accession>A0A2S0N165</accession>
<proteinExistence type="predicted"/>
<dbReference type="PANTHER" id="PTHR36985">
    <property type="entry name" value="TRANSLOCATION AND ASSEMBLY MODULE SUBUNIT TAMB"/>
    <property type="match status" value="1"/>
</dbReference>
<evidence type="ECO:0000256" key="2">
    <source>
        <dbReference type="ARBA" id="ARBA00022692"/>
    </source>
</evidence>
<dbReference type="InterPro" id="IPR007452">
    <property type="entry name" value="TamB_C"/>
</dbReference>
<feature type="transmembrane region" description="Helical" evidence="6">
    <location>
        <begin position="50"/>
        <end position="69"/>
    </location>
</feature>
<keyword evidence="2 6" id="KW-0812">Transmembrane</keyword>
<evidence type="ECO:0000313" key="8">
    <source>
        <dbReference type="EMBL" id="AVO41889.1"/>
    </source>
</evidence>
<dbReference type="RefSeq" id="WP_106446866.1">
    <property type="nucleotide sequence ID" value="NZ_CP027669.1"/>
</dbReference>
<dbReference type="GO" id="GO:0009306">
    <property type="term" value="P:protein secretion"/>
    <property type="evidence" value="ECO:0007669"/>
    <property type="project" value="InterPro"/>
</dbReference>
<dbReference type="GO" id="GO:0005886">
    <property type="term" value="C:plasma membrane"/>
    <property type="evidence" value="ECO:0007669"/>
    <property type="project" value="InterPro"/>
</dbReference>
<sequence>MATRPQTPPDAGPQVFAAGATRAPGPDAFAAGSGHRPKPPLKRKRWLRRFALAFSALLALLVLAALLVWEMLGRDDSLAYVLQRASQSLPTGQQLQTEGVRGSLRRGGHIDRLHWQSDTLSVQVQDIDIGWSLSPLLHNTLRLGKLEAARVVVTPLPQPKADKTPPTPLQQLQLPLRVDIPFAVHELVWAADQPLAAKALTGRYHYDGATHRLEVAGVDLPQGHISADIRVAGNAPMALDAQLQAQLQTPLPHEEAEPERTLGAQIEAQAKGTLAGQDARIKLTAKLRAAPQQSPAGPEAAPMQADASASIAPWANQALLAAQADLQGVNLAALSPQAPATLLSGHVAAGPTPGGWDVRADLSNARPAPWNKKGLPVGAVSAHAHFDGTQWSTEDARIGIGKGTLSLQGSFTPDSQAIALNAQVERIDPSLVHTALAAAPLSGRATAEGSAQDLRFEMQLAASSARSTRQSAPATLRLDRVAARGTWKNGVLRLPQADIEALQAQIKASDVQVVTRPALAISGKVQATLPGTSAYVDGKLAARLGAGTLAVQATSAQQTLTWLRTLPGLTRLAPGFAAHGSASVNAQWRGGWESFLALPRTRSVSDGKGTHAPQLQATLDAPKLQLDLPKAEGATPTQIELRGVRLRATGSTERAEISVQGELRRDKQSATVRSTAIARLVQATEKGSIATNAQVQSLNLTLQDGMHKGHWALQTGTPFVIEARRSAEGALTAKVGAGSAALTAPVPGNVALRWEPLNFTRSASGAVALQTRGAITGIPLAWADLVNAQEPPLLKKFGLDTDLVFGGQWVVDAGDQLSASVRLQRSSGDVRIAMEDAPSATSVQSKGDGAKVAATLRERSNTIAAGLRNIALTLDAEGDTLRAGFTWDSAQAGEVRAEASTRLQRQGGGWVWSDSAALAGKVRARLPQVGVWSVLAPPGWRVSGTLEADATLSGTRGNPQWSGQLSADKLTVRSLLDGVDLQDGKLRATLAGDRVNITEFSLKGGRGSNARIVGFSGNRTAPPVDGGSLEGSGSVQWGPGSGSGGAPDLRMDFKARADHFQVLVRADRQASVSGTLEATLRERQFKLRGDLRIDRASILLPDASAPSLGSDVVVRSKVRDEAAQKNAQLAASAAQRAETVLPPDVAISLDLGNDFAFQGQGITTRLEGKLDIRSSAVANAPPRVFGEVRTVAGRYRAWGQMLDVETGLVRFSGPYNNPSLDILALRPNIEVRAGVQVTGSALDPRVRLYSEPDLPDAEKLSWVVLGRSAASGGAEAAVLQQAALAVLGGKGGGTGSRIASRLGLDEIGFKGPGAGENANGAALTFGKRVSKNMYLTYERSLSGTLGTLYIFYDLSRHLRLRAQTGTSTGLDLIYTVRYE</sequence>
<dbReference type="PANTHER" id="PTHR36985:SF1">
    <property type="entry name" value="TRANSLOCATION AND ASSEMBLY MODULE SUBUNIT TAMB"/>
    <property type="match status" value="1"/>
</dbReference>
<protein>
    <submittedName>
        <fullName evidence="8">DUF490 domain-containing protein</fullName>
    </submittedName>
</protein>
<keyword evidence="3 6" id="KW-1133">Transmembrane helix</keyword>
<comment type="subcellular location">
    <subcellularLocation>
        <location evidence="1">Membrane</location>
        <topology evidence="1">Single-pass membrane protein</topology>
    </subcellularLocation>
</comment>
<evidence type="ECO:0000313" key="9">
    <source>
        <dbReference type="Proteomes" id="UP000239326"/>
    </source>
</evidence>
<gene>
    <name evidence="8" type="ORF">C6571_11900</name>
</gene>
<dbReference type="KEGG" id="simp:C6571_11900"/>
<dbReference type="EMBL" id="CP027669">
    <property type="protein sequence ID" value="AVO41889.1"/>
    <property type="molecule type" value="Genomic_DNA"/>
</dbReference>
<reference evidence="8 9" key="1">
    <citation type="submission" date="2018-03" db="EMBL/GenBank/DDBJ databases">
        <title>Genome sequencing of Simplicispira sp.</title>
        <authorList>
            <person name="Kim S.-J."/>
            <person name="Heo J."/>
            <person name="Kwon S.-W."/>
        </authorList>
    </citation>
    <scope>NUCLEOTIDE SEQUENCE [LARGE SCALE GENOMIC DNA]</scope>
    <source>
        <strain evidence="8 9">SC1-8</strain>
    </source>
</reference>
<evidence type="ECO:0000259" key="7">
    <source>
        <dbReference type="Pfam" id="PF04357"/>
    </source>
</evidence>
<name>A0A2S0N165_9BURK</name>
<evidence type="ECO:0000256" key="6">
    <source>
        <dbReference type="SAM" id="Phobius"/>
    </source>
</evidence>
<keyword evidence="9" id="KW-1185">Reference proteome</keyword>
<dbReference type="OrthoDB" id="5288149at2"/>
<evidence type="ECO:0000256" key="1">
    <source>
        <dbReference type="ARBA" id="ARBA00004167"/>
    </source>
</evidence>
<dbReference type="Pfam" id="PF04357">
    <property type="entry name" value="TamB"/>
    <property type="match status" value="1"/>
</dbReference>
<evidence type="ECO:0000256" key="5">
    <source>
        <dbReference type="SAM" id="MobiDB-lite"/>
    </source>
</evidence>
<organism evidence="8 9">
    <name type="scientific">Simplicispira suum</name>
    <dbReference type="NCBI Taxonomy" id="2109915"/>
    <lineage>
        <taxon>Bacteria</taxon>
        <taxon>Pseudomonadati</taxon>
        <taxon>Pseudomonadota</taxon>
        <taxon>Betaproteobacteria</taxon>
        <taxon>Burkholderiales</taxon>
        <taxon>Comamonadaceae</taxon>
        <taxon>Simplicispira</taxon>
    </lineage>
</organism>
<dbReference type="Proteomes" id="UP000239326">
    <property type="component" value="Chromosome"/>
</dbReference>
<evidence type="ECO:0000256" key="3">
    <source>
        <dbReference type="ARBA" id="ARBA00022989"/>
    </source>
</evidence>
<feature type="domain" description="Translocation and assembly module TamB C-terminal" evidence="7">
    <location>
        <begin position="1025"/>
        <end position="1378"/>
    </location>
</feature>
<keyword evidence="4 6" id="KW-0472">Membrane</keyword>
<feature type="region of interest" description="Disordered" evidence="5">
    <location>
        <begin position="1024"/>
        <end position="1043"/>
    </location>
</feature>